<proteinExistence type="predicted"/>
<accession>A0ABS7F7N3</accession>
<name>A0ABS7F7N3_9NEIS</name>
<dbReference type="EMBL" id="JAHDTB010000001">
    <property type="protein sequence ID" value="MBW8286095.1"/>
    <property type="molecule type" value="Genomic_DNA"/>
</dbReference>
<organism evidence="2 3">
    <name type="scientific">Chromobacterium subtsugae</name>
    <dbReference type="NCBI Taxonomy" id="251747"/>
    <lineage>
        <taxon>Bacteria</taxon>
        <taxon>Pseudomonadati</taxon>
        <taxon>Pseudomonadota</taxon>
        <taxon>Betaproteobacteria</taxon>
        <taxon>Neisseriales</taxon>
        <taxon>Chromobacteriaceae</taxon>
        <taxon>Chromobacterium</taxon>
    </lineage>
</organism>
<gene>
    <name evidence="2" type="ORF">KIF53_00415</name>
</gene>
<feature type="chain" id="PRO_5047054530" evidence="1">
    <location>
        <begin position="20"/>
        <end position="121"/>
    </location>
</feature>
<comment type="caution">
    <text evidence="2">The sequence shown here is derived from an EMBL/GenBank/DDBJ whole genome shotgun (WGS) entry which is preliminary data.</text>
</comment>
<dbReference type="Proteomes" id="UP000711178">
    <property type="component" value="Unassembled WGS sequence"/>
</dbReference>
<reference evidence="2 3" key="1">
    <citation type="submission" date="2021-05" db="EMBL/GenBank/DDBJ databases">
        <title>Draft Whole Genome Sequencing Of Biosensor Chromobacterium violaceum Strain CV026 Reveals A Regulatory RNA In Chromobacterium violaceum Phenotype Regulatory Network.</title>
        <authorList>
            <person name="Hong K.W."/>
            <person name="Chan K.G."/>
            <person name="Chang C.-Y."/>
        </authorList>
    </citation>
    <scope>NUCLEOTIDE SEQUENCE [LARGE SCALE GENOMIC DNA]</scope>
    <source>
        <strain evidence="2 3">ATCC 31532</strain>
    </source>
</reference>
<protein>
    <submittedName>
        <fullName evidence="2">Uncharacterized protein</fullName>
    </submittedName>
</protein>
<dbReference type="RefSeq" id="WP_047243631.1">
    <property type="nucleotide sequence ID" value="NZ_CP142381.1"/>
</dbReference>
<evidence type="ECO:0000256" key="1">
    <source>
        <dbReference type="SAM" id="SignalP"/>
    </source>
</evidence>
<evidence type="ECO:0000313" key="2">
    <source>
        <dbReference type="EMBL" id="MBW8286095.1"/>
    </source>
</evidence>
<keyword evidence="1" id="KW-0732">Signal</keyword>
<feature type="signal peptide" evidence="1">
    <location>
        <begin position="1"/>
        <end position="19"/>
    </location>
</feature>
<sequence>MRSTLLAGVLLAFSLAGHGAGQPVHPAGDAAAPIILSGTVVGPLHTGSKAEGTFFQAYHLKLARPLRFDDGAACGGQRLSSLALSQPGMARFKGRAVRIQARVFCQEDRGATYRLADISLL</sequence>
<dbReference type="GeneID" id="89683669"/>
<keyword evidence="3" id="KW-1185">Reference proteome</keyword>
<evidence type="ECO:0000313" key="3">
    <source>
        <dbReference type="Proteomes" id="UP000711178"/>
    </source>
</evidence>